<dbReference type="Proteomes" id="UP001070176">
    <property type="component" value="Unassembled WGS sequence"/>
</dbReference>
<organism evidence="1 2">
    <name type="scientific">Chryseobacterium luquanense</name>
    <dbReference type="NCBI Taxonomy" id="2983766"/>
    <lineage>
        <taxon>Bacteria</taxon>
        <taxon>Pseudomonadati</taxon>
        <taxon>Bacteroidota</taxon>
        <taxon>Flavobacteriia</taxon>
        <taxon>Flavobacteriales</taxon>
        <taxon>Weeksellaceae</taxon>
        <taxon>Chryseobacterium group</taxon>
        <taxon>Chryseobacterium</taxon>
    </lineage>
</organism>
<reference evidence="1" key="1">
    <citation type="submission" date="2022-10" db="EMBL/GenBank/DDBJ databases">
        <title>Chryseobacterium sp. nov., a novel bacterial species.</title>
        <authorList>
            <person name="Cao Y."/>
        </authorList>
    </citation>
    <scope>NUCLEOTIDE SEQUENCE</scope>
    <source>
        <strain evidence="1">KC 927</strain>
    </source>
</reference>
<evidence type="ECO:0000313" key="1">
    <source>
        <dbReference type="EMBL" id="MCX8531765.1"/>
    </source>
</evidence>
<proteinExistence type="predicted"/>
<dbReference type="RefSeq" id="WP_267280397.1">
    <property type="nucleotide sequence ID" value="NZ_JAOVZV010000003.1"/>
</dbReference>
<protein>
    <recommendedName>
        <fullName evidence="3">DUF4369 domain-containing protein</fullName>
    </recommendedName>
</protein>
<gene>
    <name evidence="1" type="ORF">OEA66_05265</name>
</gene>
<evidence type="ECO:0008006" key="3">
    <source>
        <dbReference type="Google" id="ProtNLM"/>
    </source>
</evidence>
<keyword evidence="2" id="KW-1185">Reference proteome</keyword>
<accession>A0ABT3Y0V2</accession>
<name>A0ABT3Y0V2_9FLAO</name>
<dbReference type="EMBL" id="JAOVZV010000003">
    <property type="protein sequence ID" value="MCX8531765.1"/>
    <property type="molecule type" value="Genomic_DNA"/>
</dbReference>
<evidence type="ECO:0000313" key="2">
    <source>
        <dbReference type="Proteomes" id="UP001070176"/>
    </source>
</evidence>
<comment type="caution">
    <text evidence="1">The sequence shown here is derived from an EMBL/GenBank/DDBJ whole genome shotgun (WGS) entry which is preliminary data.</text>
</comment>
<sequence>MKYLFLIITIFLFGNCFAQNDLELKIINGTIKKVSIFDNNNIVYTLKNVSDKNYLIILDSEEFNEAEEYYVEPRFLGLPDYYVFENNVLLKSDYAFHNGQNKFDVDNTHVDFRRFEQSFSKLFSDEDLEIAFRISKNIIRLKPGEERHFSTKVNFPSYKSRFIDLKNKSEYYFQISLQTPKEIVEKYYQPIRDKNNKDSIFVGQIFSNKIPLIYEVYNHK</sequence>